<dbReference type="EMBL" id="JAODUO010000223">
    <property type="protein sequence ID" value="KAK2185781.1"/>
    <property type="molecule type" value="Genomic_DNA"/>
</dbReference>
<evidence type="ECO:0000313" key="2">
    <source>
        <dbReference type="Proteomes" id="UP001209878"/>
    </source>
</evidence>
<reference evidence="1" key="1">
    <citation type="journal article" date="2023" name="Mol. Biol. Evol.">
        <title>Third-Generation Sequencing Reveals the Adaptive Role of the Epigenome in Three Deep-Sea Polychaetes.</title>
        <authorList>
            <person name="Perez M."/>
            <person name="Aroh O."/>
            <person name="Sun Y."/>
            <person name="Lan Y."/>
            <person name="Juniper S.K."/>
            <person name="Young C.R."/>
            <person name="Angers B."/>
            <person name="Qian P.Y."/>
        </authorList>
    </citation>
    <scope>NUCLEOTIDE SEQUENCE</scope>
    <source>
        <strain evidence="1">R07B-5</strain>
    </source>
</reference>
<organism evidence="1 2">
    <name type="scientific">Ridgeia piscesae</name>
    <name type="common">Tubeworm</name>
    <dbReference type="NCBI Taxonomy" id="27915"/>
    <lineage>
        <taxon>Eukaryota</taxon>
        <taxon>Metazoa</taxon>
        <taxon>Spiralia</taxon>
        <taxon>Lophotrochozoa</taxon>
        <taxon>Annelida</taxon>
        <taxon>Polychaeta</taxon>
        <taxon>Sedentaria</taxon>
        <taxon>Canalipalpata</taxon>
        <taxon>Sabellida</taxon>
        <taxon>Siboglinidae</taxon>
        <taxon>Ridgeia</taxon>
    </lineage>
</organism>
<dbReference type="AlphaFoldDB" id="A0AAD9UDY6"/>
<name>A0AAD9UDY6_RIDPI</name>
<protein>
    <submittedName>
        <fullName evidence="1">Uncharacterized protein</fullName>
    </submittedName>
</protein>
<sequence length="105" mass="12038">MYLIRALVLCKHCPNFCPSSCSSLSRLLVKRQGHQFRLVAVTVLINMYTFTLRVNRLWCASLRLLAAATHIVRVTDAKCTHKNNQVFLSGVCMQRYVCSCLRNVY</sequence>
<proteinExistence type="predicted"/>
<keyword evidence="2" id="KW-1185">Reference proteome</keyword>
<accession>A0AAD9UDY6</accession>
<evidence type="ECO:0000313" key="1">
    <source>
        <dbReference type="EMBL" id="KAK2185781.1"/>
    </source>
</evidence>
<dbReference type="Proteomes" id="UP001209878">
    <property type="component" value="Unassembled WGS sequence"/>
</dbReference>
<gene>
    <name evidence="1" type="ORF">NP493_224g03081</name>
</gene>
<comment type="caution">
    <text evidence="1">The sequence shown here is derived from an EMBL/GenBank/DDBJ whole genome shotgun (WGS) entry which is preliminary data.</text>
</comment>